<comment type="catalytic activity">
    <reaction evidence="7">
        <text>L-tyrosyl-[protein] + ATP = O-(5'-adenylyl)-L-tyrosyl-[protein] + diphosphate</text>
        <dbReference type="Rhea" id="RHEA:54288"/>
        <dbReference type="Rhea" id="RHEA-COMP:10136"/>
        <dbReference type="Rhea" id="RHEA-COMP:13846"/>
        <dbReference type="ChEBI" id="CHEBI:30616"/>
        <dbReference type="ChEBI" id="CHEBI:33019"/>
        <dbReference type="ChEBI" id="CHEBI:46858"/>
        <dbReference type="ChEBI" id="CHEBI:83624"/>
        <dbReference type="EC" id="2.7.7.108"/>
    </reaction>
</comment>
<keyword evidence="2" id="KW-0548">Nucleotidyltransferase</keyword>
<protein>
    <recommendedName>
        <fullName evidence="5">protein adenylyltransferase</fullName>
        <ecNumber evidence="5">2.7.7.108</ecNumber>
    </recommendedName>
</protein>
<evidence type="ECO:0000256" key="5">
    <source>
        <dbReference type="ARBA" id="ARBA00034531"/>
    </source>
</evidence>
<keyword evidence="4" id="KW-0067">ATP-binding</keyword>
<dbReference type="SUPFAM" id="SSF140931">
    <property type="entry name" value="Fic-like"/>
    <property type="match status" value="1"/>
</dbReference>
<dbReference type="InterPro" id="IPR003497">
    <property type="entry name" value="BRO_N_domain"/>
</dbReference>
<dbReference type="Pfam" id="PF02661">
    <property type="entry name" value="Fic"/>
    <property type="match status" value="1"/>
</dbReference>
<evidence type="ECO:0000259" key="8">
    <source>
        <dbReference type="PROSITE" id="PS51459"/>
    </source>
</evidence>
<evidence type="ECO:0000313" key="11">
    <source>
        <dbReference type="Proteomes" id="UP001141933"/>
    </source>
</evidence>
<dbReference type="EC" id="2.7.7.108" evidence="5"/>
<gene>
    <name evidence="10" type="ORF">O6P32_00350</name>
</gene>
<evidence type="ECO:0000256" key="1">
    <source>
        <dbReference type="ARBA" id="ARBA00022679"/>
    </source>
</evidence>
<proteinExistence type="predicted"/>
<dbReference type="EMBL" id="JAPZVM010000001">
    <property type="protein sequence ID" value="MCZ8371162.1"/>
    <property type="molecule type" value="Genomic_DNA"/>
</dbReference>
<organism evidence="10 11">
    <name type="scientific">Phocaeicola acetigenes</name>
    <dbReference type="NCBI Taxonomy" id="3016083"/>
    <lineage>
        <taxon>Bacteria</taxon>
        <taxon>Pseudomonadati</taxon>
        <taxon>Bacteroidota</taxon>
        <taxon>Bacteroidia</taxon>
        <taxon>Bacteroidales</taxon>
        <taxon>Bacteroidaceae</taxon>
        <taxon>Phocaeicola</taxon>
    </lineage>
</organism>
<keyword evidence="11" id="KW-1185">Reference proteome</keyword>
<evidence type="ECO:0000256" key="4">
    <source>
        <dbReference type="ARBA" id="ARBA00022840"/>
    </source>
</evidence>
<reference evidence="10" key="1">
    <citation type="submission" date="2022-12" db="EMBL/GenBank/DDBJ databases">
        <title>Phocaeicola acetigenes sp. nov., isolated feces from a healthy human.</title>
        <authorList>
            <person name="Do H."/>
            <person name="Ha Y.B."/>
            <person name="Kim J.-S."/>
            <person name="Suh M.K."/>
            <person name="Kim H.S."/>
            <person name="Lee J.-S."/>
        </authorList>
    </citation>
    <scope>NUCLEOTIDE SEQUENCE</scope>
    <source>
        <strain evidence="10">KGMB11183</strain>
    </source>
</reference>
<dbReference type="PANTHER" id="PTHR39560">
    <property type="entry name" value="PROTEIN ADENYLYLTRANSFERASE FIC-RELATED"/>
    <property type="match status" value="1"/>
</dbReference>
<dbReference type="Pfam" id="PF02498">
    <property type="entry name" value="Bro-N"/>
    <property type="match status" value="1"/>
</dbReference>
<comment type="catalytic activity">
    <reaction evidence="6">
        <text>L-threonyl-[protein] + ATP = 3-O-(5'-adenylyl)-L-threonyl-[protein] + diphosphate</text>
        <dbReference type="Rhea" id="RHEA:54292"/>
        <dbReference type="Rhea" id="RHEA-COMP:11060"/>
        <dbReference type="Rhea" id="RHEA-COMP:13847"/>
        <dbReference type="ChEBI" id="CHEBI:30013"/>
        <dbReference type="ChEBI" id="CHEBI:30616"/>
        <dbReference type="ChEBI" id="CHEBI:33019"/>
        <dbReference type="ChEBI" id="CHEBI:138113"/>
        <dbReference type="EC" id="2.7.7.108"/>
    </reaction>
</comment>
<evidence type="ECO:0000256" key="2">
    <source>
        <dbReference type="ARBA" id="ARBA00022695"/>
    </source>
</evidence>
<evidence type="ECO:0000256" key="7">
    <source>
        <dbReference type="ARBA" id="ARBA00048696"/>
    </source>
</evidence>
<dbReference type="RefSeq" id="WP_269876247.1">
    <property type="nucleotide sequence ID" value="NZ_JAPZVM010000001.1"/>
</dbReference>
<feature type="domain" description="Bro-N" evidence="9">
    <location>
        <begin position="1"/>
        <end position="126"/>
    </location>
</feature>
<dbReference type="PROSITE" id="PS51750">
    <property type="entry name" value="BRO_N"/>
    <property type="match status" value="1"/>
</dbReference>
<name>A0ABT4PDN6_9BACT</name>
<dbReference type="NCBIfam" id="NF046029">
    <property type="entry name" value="ProtAdlyltaseNmFic"/>
    <property type="match status" value="1"/>
</dbReference>
<evidence type="ECO:0000313" key="10">
    <source>
        <dbReference type="EMBL" id="MCZ8371162.1"/>
    </source>
</evidence>
<dbReference type="SMART" id="SM01040">
    <property type="entry name" value="Bro-N"/>
    <property type="match status" value="1"/>
</dbReference>
<keyword evidence="3" id="KW-0547">Nucleotide-binding</keyword>
<keyword evidence="1" id="KW-0808">Transferase</keyword>
<dbReference type="Proteomes" id="UP001141933">
    <property type="component" value="Unassembled WGS sequence"/>
</dbReference>
<evidence type="ECO:0000256" key="6">
    <source>
        <dbReference type="ARBA" id="ARBA00047939"/>
    </source>
</evidence>
<feature type="domain" description="Fido" evidence="8">
    <location>
        <begin position="142"/>
        <end position="268"/>
    </location>
</feature>
<dbReference type="InterPro" id="IPR036597">
    <property type="entry name" value="Fido-like_dom_sf"/>
</dbReference>
<dbReference type="PROSITE" id="PS51459">
    <property type="entry name" value="FIDO"/>
    <property type="match status" value="1"/>
</dbReference>
<accession>A0ABT4PDN6</accession>
<dbReference type="PANTHER" id="PTHR39560:SF1">
    <property type="entry name" value="PROTEIN ADENYLYLTRANSFERASE FIC-RELATED"/>
    <property type="match status" value="1"/>
</dbReference>
<comment type="caution">
    <text evidence="10">The sequence shown here is derived from an EMBL/GenBank/DDBJ whole genome shotgun (WGS) entry which is preliminary data.</text>
</comment>
<sequence length="294" mass="34025">MTKINKISIRFFDDREVRAIWDDENSKWWFSVLDIVGVLNAQDDYTKNRNYWKYLKNKLKKENNELVSVTNQLKLMASDGKHYMTDVLDNTGVLALAACFPNTKAARFVEWFTNSDETIDGRSKSKAYALFESSLIDSIEVGTIKGLQQIHAYLFGGLYNFAGQIRTVNIAKGGFQFAMVQYLQATLEQIERMPETSFDEIIDKYVEMNIAHPFREGNGRATRIWLDLMLKKNLKVCVDWSNVNKKSYLDAMTHSVANADELKALLRPALTDKINDRETFMKGIDYSYYYEQED</sequence>
<dbReference type="Gene3D" id="1.10.3290.10">
    <property type="entry name" value="Fido-like domain"/>
    <property type="match status" value="1"/>
</dbReference>
<dbReference type="InterPro" id="IPR003812">
    <property type="entry name" value="Fido"/>
</dbReference>
<evidence type="ECO:0000256" key="3">
    <source>
        <dbReference type="ARBA" id="ARBA00022741"/>
    </source>
</evidence>
<evidence type="ECO:0000259" key="9">
    <source>
        <dbReference type="PROSITE" id="PS51750"/>
    </source>
</evidence>